<dbReference type="PANTHER" id="PTHR30006">
    <property type="entry name" value="THIAMINE-BINDING PERIPLASMIC PROTEIN-RELATED"/>
    <property type="match status" value="1"/>
</dbReference>
<accession>A0ABD5WNH5</accession>
<evidence type="ECO:0000313" key="3">
    <source>
        <dbReference type="Proteomes" id="UP001596407"/>
    </source>
</evidence>
<dbReference type="NCBIfam" id="TIGR01254">
    <property type="entry name" value="sfuA"/>
    <property type="match status" value="1"/>
</dbReference>
<dbReference type="InterPro" id="IPR006059">
    <property type="entry name" value="SBP"/>
</dbReference>
<dbReference type="EMBL" id="JBHSZH010000005">
    <property type="protein sequence ID" value="MFC7082087.1"/>
    <property type="molecule type" value="Genomic_DNA"/>
</dbReference>
<keyword evidence="3" id="KW-1185">Reference proteome</keyword>
<reference evidence="2 3" key="1">
    <citation type="journal article" date="2019" name="Int. J. Syst. Evol. Microbiol.">
        <title>The Global Catalogue of Microorganisms (GCM) 10K type strain sequencing project: providing services to taxonomists for standard genome sequencing and annotation.</title>
        <authorList>
            <consortium name="The Broad Institute Genomics Platform"/>
            <consortium name="The Broad Institute Genome Sequencing Center for Infectious Disease"/>
            <person name="Wu L."/>
            <person name="Ma J."/>
        </authorList>
    </citation>
    <scope>NUCLEOTIDE SEQUENCE [LARGE SCALE GENOMIC DNA]</scope>
    <source>
        <strain evidence="2 3">DT72</strain>
    </source>
</reference>
<dbReference type="RefSeq" id="WP_382210249.1">
    <property type="nucleotide sequence ID" value="NZ_JBHSZH010000005.1"/>
</dbReference>
<keyword evidence="1" id="KW-0732">Signal</keyword>
<dbReference type="Gene3D" id="3.40.190.10">
    <property type="entry name" value="Periplasmic binding protein-like II"/>
    <property type="match status" value="2"/>
</dbReference>
<evidence type="ECO:0000256" key="1">
    <source>
        <dbReference type="ARBA" id="ARBA00022729"/>
    </source>
</evidence>
<comment type="caution">
    <text evidence="2">The sequence shown here is derived from an EMBL/GenBank/DDBJ whole genome shotgun (WGS) entry which is preliminary data.</text>
</comment>
<dbReference type="Proteomes" id="UP001596407">
    <property type="component" value="Unassembled WGS sequence"/>
</dbReference>
<dbReference type="SUPFAM" id="SSF53850">
    <property type="entry name" value="Periplasmic binding protein-like II"/>
    <property type="match status" value="1"/>
</dbReference>
<gene>
    <name evidence="2" type="ORF">ACFQJ6_20350</name>
</gene>
<dbReference type="Pfam" id="PF13416">
    <property type="entry name" value="SBP_bac_8"/>
    <property type="match status" value="1"/>
</dbReference>
<dbReference type="PANTHER" id="PTHR30006:SF2">
    <property type="entry name" value="ABC TRANSPORTER SUBSTRATE-BINDING PROTEIN"/>
    <property type="match status" value="1"/>
</dbReference>
<name>A0ABD5WNH5_9EURY</name>
<protein>
    <submittedName>
        <fullName evidence="2">Thiamine ABC transporter substrate binding subunit</fullName>
    </submittedName>
</protein>
<dbReference type="InterPro" id="IPR005948">
    <property type="entry name" value="ThiB-like"/>
</dbReference>
<sequence length="301" mass="34077">MDKEEFEKRHDATLEWVVHENELTSFVQRRKEGVDLGADAYVGITPEDLVQANDALEKSLFAPFDTGAVENAENVADAYHFDPERRILPTGASYVCPVYDEQAVSAPPTLEALTGDSYRDSLLLANPQNTTTGLLFLLWTVKQQGRDSYLDYWKRLMDNEVRVLGSWSDAYAAYSNGEAPMVVSYSTDQVYAANEGKDMRRHQIGFPNDRGYAYVDGVGKFATTDRDELVRTFAEFLLDPEVQRETAVQNVGVPTVENASLPEEFRRYAHVPDEPVQFSYDVLAEHVDEWRDAWARQVASR</sequence>
<evidence type="ECO:0000313" key="2">
    <source>
        <dbReference type="EMBL" id="MFC7082087.1"/>
    </source>
</evidence>
<dbReference type="AlphaFoldDB" id="A0ABD5WNH5"/>
<proteinExistence type="predicted"/>
<organism evidence="2 3">
    <name type="scientific">Halorussus caseinilyticus</name>
    <dbReference type="NCBI Taxonomy" id="3034025"/>
    <lineage>
        <taxon>Archaea</taxon>
        <taxon>Methanobacteriati</taxon>
        <taxon>Methanobacteriota</taxon>
        <taxon>Stenosarchaea group</taxon>
        <taxon>Halobacteria</taxon>
        <taxon>Halobacteriales</taxon>
        <taxon>Haladaptataceae</taxon>
        <taxon>Halorussus</taxon>
    </lineage>
</organism>